<evidence type="ECO:0000256" key="4">
    <source>
        <dbReference type="SAM" id="MobiDB-lite"/>
    </source>
</evidence>
<evidence type="ECO:0000256" key="3">
    <source>
        <dbReference type="ARBA" id="ARBA00023163"/>
    </source>
</evidence>
<dbReference type="PANTHER" id="PTHR46797:SF23">
    <property type="entry name" value="HTH-TYPE TRANSCRIPTIONAL REGULATOR SUTR"/>
    <property type="match status" value="1"/>
</dbReference>
<evidence type="ECO:0000259" key="5">
    <source>
        <dbReference type="PROSITE" id="PS50943"/>
    </source>
</evidence>
<dbReference type="Pfam" id="PF01381">
    <property type="entry name" value="HTH_3"/>
    <property type="match status" value="1"/>
</dbReference>
<sequence length="95" mass="10636">MGESLRRRLGAGLRGQREHWGLTQEQLAERIGVTPRYLAALERGERNVTMDTFDEYAGLLGLDAQALLAGETHDELPAVRPRPDDANPKGRRKRS</sequence>
<dbReference type="InterPro" id="IPR001387">
    <property type="entry name" value="Cro/C1-type_HTH"/>
</dbReference>
<dbReference type="Gene3D" id="1.10.260.40">
    <property type="entry name" value="lambda repressor-like DNA-binding domains"/>
    <property type="match status" value="1"/>
</dbReference>
<dbReference type="InterPro" id="IPR050807">
    <property type="entry name" value="TransReg_Diox_bact_type"/>
</dbReference>
<accession>A0ABS1SMU0</accession>
<reference evidence="6 7" key="1">
    <citation type="submission" date="2018-09" db="EMBL/GenBank/DDBJ databases">
        <title>Comparative genomics of Leucobacter spp.</title>
        <authorList>
            <person name="Reis A.C."/>
            <person name="Kolvenbach B.A."/>
            <person name="Corvini P.F.X."/>
            <person name="Nunes O.C."/>
        </authorList>
    </citation>
    <scope>NUCLEOTIDE SEQUENCE [LARGE SCALE GENOMIC DNA]</scope>
    <source>
        <strain evidence="6 7">L-1</strain>
    </source>
</reference>
<protein>
    <submittedName>
        <fullName evidence="6">XRE family transcriptional regulator</fullName>
    </submittedName>
</protein>
<keyword evidence="2" id="KW-0238">DNA-binding</keyword>
<dbReference type="Proteomes" id="UP001646141">
    <property type="component" value="Unassembled WGS sequence"/>
</dbReference>
<keyword evidence="7" id="KW-1185">Reference proteome</keyword>
<proteinExistence type="predicted"/>
<evidence type="ECO:0000313" key="6">
    <source>
        <dbReference type="EMBL" id="MBL3689493.1"/>
    </source>
</evidence>
<feature type="compositionally biased region" description="Basic and acidic residues" evidence="4">
    <location>
        <begin position="72"/>
        <end position="88"/>
    </location>
</feature>
<feature type="domain" description="HTH cro/C1-type" evidence="5">
    <location>
        <begin position="13"/>
        <end position="67"/>
    </location>
</feature>
<evidence type="ECO:0000313" key="7">
    <source>
        <dbReference type="Proteomes" id="UP001646141"/>
    </source>
</evidence>
<keyword evidence="1" id="KW-0805">Transcription regulation</keyword>
<evidence type="ECO:0000256" key="2">
    <source>
        <dbReference type="ARBA" id="ARBA00023125"/>
    </source>
</evidence>
<dbReference type="PANTHER" id="PTHR46797">
    <property type="entry name" value="HTH-TYPE TRANSCRIPTIONAL REGULATOR"/>
    <property type="match status" value="1"/>
</dbReference>
<comment type="caution">
    <text evidence="6">The sequence shown here is derived from an EMBL/GenBank/DDBJ whole genome shotgun (WGS) entry which is preliminary data.</text>
</comment>
<dbReference type="EMBL" id="QYAD01000001">
    <property type="protein sequence ID" value="MBL3689493.1"/>
    <property type="molecule type" value="Genomic_DNA"/>
</dbReference>
<dbReference type="InterPro" id="IPR010982">
    <property type="entry name" value="Lambda_DNA-bd_dom_sf"/>
</dbReference>
<dbReference type="SMART" id="SM00530">
    <property type="entry name" value="HTH_XRE"/>
    <property type="match status" value="1"/>
</dbReference>
<organism evidence="6 7">
    <name type="scientific">Leucobacter chromiireducens subsp. chromiireducens</name>
    <dbReference type="NCBI Taxonomy" id="660067"/>
    <lineage>
        <taxon>Bacteria</taxon>
        <taxon>Bacillati</taxon>
        <taxon>Actinomycetota</taxon>
        <taxon>Actinomycetes</taxon>
        <taxon>Micrococcales</taxon>
        <taxon>Microbacteriaceae</taxon>
        <taxon>Leucobacter</taxon>
    </lineage>
</organism>
<gene>
    <name evidence="6" type="ORF">D3226_05895</name>
</gene>
<evidence type="ECO:0000256" key="1">
    <source>
        <dbReference type="ARBA" id="ARBA00023015"/>
    </source>
</evidence>
<dbReference type="RefSeq" id="WP_202381412.1">
    <property type="nucleotide sequence ID" value="NZ_BAAAMA010000004.1"/>
</dbReference>
<keyword evidence="3" id="KW-0804">Transcription</keyword>
<feature type="region of interest" description="Disordered" evidence="4">
    <location>
        <begin position="72"/>
        <end position="95"/>
    </location>
</feature>
<dbReference type="CDD" id="cd00093">
    <property type="entry name" value="HTH_XRE"/>
    <property type="match status" value="1"/>
</dbReference>
<name>A0ABS1SMU0_9MICO</name>
<dbReference type="PROSITE" id="PS50943">
    <property type="entry name" value="HTH_CROC1"/>
    <property type="match status" value="1"/>
</dbReference>
<dbReference type="SUPFAM" id="SSF47413">
    <property type="entry name" value="lambda repressor-like DNA-binding domains"/>
    <property type="match status" value="1"/>
</dbReference>